<feature type="compositionally biased region" description="Basic and acidic residues" evidence="3">
    <location>
        <begin position="1"/>
        <end position="35"/>
    </location>
</feature>
<evidence type="ECO:0000256" key="2">
    <source>
        <dbReference type="ARBA" id="ARBA00006727"/>
    </source>
</evidence>
<dbReference type="EMBL" id="CDHN01000001">
    <property type="protein sequence ID" value="CEJ80575.1"/>
    <property type="molecule type" value="Genomic_DNA"/>
</dbReference>
<reference evidence="6 7" key="1">
    <citation type="journal article" date="2015" name="Genome Announc.">
        <title>Draft Genome Sequence and Gene Annotation of the Entomopathogenic Fungus Verticillium hemipterigenum.</title>
        <authorList>
            <person name="Horn F."/>
            <person name="Habel A."/>
            <person name="Scharf D.H."/>
            <person name="Dworschak J."/>
            <person name="Brakhage A.A."/>
            <person name="Guthke R."/>
            <person name="Hertweck C."/>
            <person name="Linde J."/>
        </authorList>
    </citation>
    <scope>NUCLEOTIDE SEQUENCE [LARGE SCALE GENOMIC DNA]</scope>
</reference>
<gene>
    <name evidence="6" type="ORF">VHEMI00751</name>
</gene>
<evidence type="ECO:0000313" key="7">
    <source>
        <dbReference type="Proteomes" id="UP000039046"/>
    </source>
</evidence>
<name>A0A0A1T3A6_9HYPO</name>
<feature type="transmembrane region" description="Helical" evidence="4">
    <location>
        <begin position="263"/>
        <end position="286"/>
    </location>
</feature>
<keyword evidence="4" id="KW-0472">Membrane</keyword>
<dbReference type="InterPro" id="IPR011701">
    <property type="entry name" value="MFS"/>
</dbReference>
<proteinExistence type="inferred from homology"/>
<feature type="transmembrane region" description="Helical" evidence="4">
    <location>
        <begin position="424"/>
        <end position="442"/>
    </location>
</feature>
<dbReference type="InterPro" id="IPR050327">
    <property type="entry name" value="Proton-linked_MCT"/>
</dbReference>
<comment type="subcellular location">
    <subcellularLocation>
        <location evidence="1">Membrane</location>
        <topology evidence="1">Multi-pass membrane protein</topology>
    </subcellularLocation>
</comment>
<protein>
    <recommendedName>
        <fullName evidence="5">Major facilitator superfamily (MFS) profile domain-containing protein</fullName>
    </recommendedName>
</protein>
<feature type="transmembrane region" description="Helical" evidence="4">
    <location>
        <begin position="330"/>
        <end position="350"/>
    </location>
</feature>
<feature type="transmembrane region" description="Helical" evidence="4">
    <location>
        <begin position="101"/>
        <end position="121"/>
    </location>
</feature>
<dbReference type="Gene3D" id="1.20.1250.20">
    <property type="entry name" value="MFS general substrate transporter like domains"/>
    <property type="match status" value="2"/>
</dbReference>
<keyword evidence="7" id="KW-1185">Reference proteome</keyword>
<organism evidence="6 7">
    <name type="scientific">[Torrubiella] hemipterigena</name>
    <dbReference type="NCBI Taxonomy" id="1531966"/>
    <lineage>
        <taxon>Eukaryota</taxon>
        <taxon>Fungi</taxon>
        <taxon>Dikarya</taxon>
        <taxon>Ascomycota</taxon>
        <taxon>Pezizomycotina</taxon>
        <taxon>Sordariomycetes</taxon>
        <taxon>Hypocreomycetidae</taxon>
        <taxon>Hypocreales</taxon>
        <taxon>Clavicipitaceae</taxon>
        <taxon>Clavicipitaceae incertae sedis</taxon>
        <taxon>'Torrubiella' clade</taxon>
    </lineage>
</organism>
<feature type="transmembrane region" description="Helical" evidence="4">
    <location>
        <begin position="356"/>
        <end position="376"/>
    </location>
</feature>
<feature type="transmembrane region" description="Helical" evidence="4">
    <location>
        <begin position="191"/>
        <end position="210"/>
    </location>
</feature>
<feature type="transmembrane region" description="Helical" evidence="4">
    <location>
        <begin position="298"/>
        <end position="318"/>
    </location>
</feature>
<dbReference type="InterPro" id="IPR036259">
    <property type="entry name" value="MFS_trans_sf"/>
</dbReference>
<feature type="transmembrane region" description="Helical" evidence="4">
    <location>
        <begin position="133"/>
        <end position="152"/>
    </location>
</feature>
<feature type="region of interest" description="Disordered" evidence="3">
    <location>
        <begin position="1"/>
        <end position="43"/>
    </location>
</feature>
<keyword evidence="4" id="KW-0812">Transmembrane</keyword>
<dbReference type="PROSITE" id="PS50850">
    <property type="entry name" value="MFS"/>
    <property type="match status" value="1"/>
</dbReference>
<evidence type="ECO:0000259" key="5">
    <source>
        <dbReference type="PROSITE" id="PS50850"/>
    </source>
</evidence>
<dbReference type="InterPro" id="IPR020846">
    <property type="entry name" value="MFS_dom"/>
</dbReference>
<dbReference type="AlphaFoldDB" id="A0A0A1T3A6"/>
<dbReference type="PANTHER" id="PTHR11360">
    <property type="entry name" value="MONOCARBOXYLATE TRANSPORTER"/>
    <property type="match status" value="1"/>
</dbReference>
<dbReference type="OrthoDB" id="5212574at2759"/>
<evidence type="ECO:0000256" key="1">
    <source>
        <dbReference type="ARBA" id="ARBA00004141"/>
    </source>
</evidence>
<dbReference type="Pfam" id="PF07690">
    <property type="entry name" value="MFS_1"/>
    <property type="match status" value="1"/>
</dbReference>
<feature type="transmembrane region" description="Helical" evidence="4">
    <location>
        <begin position="388"/>
        <end position="404"/>
    </location>
</feature>
<keyword evidence="4" id="KW-1133">Transmembrane helix</keyword>
<evidence type="ECO:0000256" key="4">
    <source>
        <dbReference type="SAM" id="Phobius"/>
    </source>
</evidence>
<dbReference type="GO" id="GO:0022857">
    <property type="term" value="F:transmembrane transporter activity"/>
    <property type="evidence" value="ECO:0007669"/>
    <property type="project" value="InterPro"/>
</dbReference>
<feature type="transmembrane region" description="Helical" evidence="4">
    <location>
        <begin position="69"/>
        <end position="89"/>
    </location>
</feature>
<dbReference type="PANTHER" id="PTHR11360:SF130">
    <property type="entry name" value="MAJOR FACILITATOR SUPERFAMILY (MFS) PROFILE DOMAIN-CONTAINING PROTEIN-RELATED"/>
    <property type="match status" value="1"/>
</dbReference>
<feature type="transmembrane region" description="Helical" evidence="4">
    <location>
        <begin position="158"/>
        <end position="179"/>
    </location>
</feature>
<feature type="transmembrane region" description="Helical" evidence="4">
    <location>
        <begin position="222"/>
        <end position="242"/>
    </location>
</feature>
<dbReference type="GO" id="GO:0016020">
    <property type="term" value="C:membrane"/>
    <property type="evidence" value="ECO:0007669"/>
    <property type="project" value="UniProtKB-SubCell"/>
</dbReference>
<evidence type="ECO:0000313" key="6">
    <source>
        <dbReference type="EMBL" id="CEJ80575.1"/>
    </source>
</evidence>
<comment type="similarity">
    <text evidence="2">Belongs to the major facilitator superfamily. Monocarboxylate porter (TC 2.A.1.13) family.</text>
</comment>
<dbReference type="Proteomes" id="UP000039046">
    <property type="component" value="Unassembled WGS sequence"/>
</dbReference>
<evidence type="ECO:0000256" key="3">
    <source>
        <dbReference type="SAM" id="MobiDB-lite"/>
    </source>
</evidence>
<dbReference type="SUPFAM" id="SSF103473">
    <property type="entry name" value="MFS general substrate transporter"/>
    <property type="match status" value="1"/>
</dbReference>
<feature type="domain" description="Major facilitator superfamily (MFS) profile" evidence="5">
    <location>
        <begin position="64"/>
        <end position="446"/>
    </location>
</feature>
<dbReference type="HOGENOM" id="CLU_001265_1_1_1"/>
<accession>A0A0A1T3A6</accession>
<sequence>MAHNEIAEKEAATPREDTSDTTIHDADVTPAKDEEAQAQQANTEVPATAAIVPPLAPPPDGGRVAWSQVVAAHLVVFNTWGFVISYGIFQPYYVQELGLDASAISWIGSVQICLIVLVGVFSGRMFDAGYGKTMLVAGAVTQLVGIFTTSVAHEYWQFFLSQGLCQGIGCGLVFAPTIANVSSYFVKRRTMAISLGACGGGTGGIVFPLMARQLLPHISFGWTLRAMGLVELVVYVIVLLLVRTRLPPRRSGPLVEIAAFKELPFSFFALGMFFTLWATFFTYFYARAYAIDRLGGDASTSFNMLMVINVVGIPGRLVPAFIADKYFDALTVLIPTVLGAGICVFAWAGVNTIGGQYGWIIFIGYFAAGIQSLFPSTIASLSPDLSKVGTRIGMIFAICSIPNLTGPPLAGRLIAAGGGSYLGAQIWGGVCLFLGASLLYVAKYTRDNKK</sequence>